<comment type="caution">
    <text evidence="2">The sequence shown here is derived from an EMBL/GenBank/DDBJ whole genome shotgun (WGS) entry which is preliminary data.</text>
</comment>
<protein>
    <submittedName>
        <fullName evidence="2">Uncharacterized protein</fullName>
    </submittedName>
</protein>
<dbReference type="EMBL" id="OEJX01000088">
    <property type="protein sequence ID" value="SOR63891.1"/>
    <property type="molecule type" value="Genomic_DNA"/>
</dbReference>
<proteinExistence type="predicted"/>
<evidence type="ECO:0000313" key="2">
    <source>
        <dbReference type="EMBL" id="SOR63891.1"/>
    </source>
</evidence>
<keyword evidence="1" id="KW-0732">Signal</keyword>
<evidence type="ECO:0000256" key="1">
    <source>
        <dbReference type="SAM" id="SignalP"/>
    </source>
</evidence>
<dbReference type="Proteomes" id="UP000234460">
    <property type="component" value="Chromosome LMANV2"/>
</dbReference>
<organism evidence="2 3">
    <name type="scientific">Leptospira interrogans serovar Manilae</name>
    <dbReference type="NCBI Taxonomy" id="214675"/>
    <lineage>
        <taxon>Bacteria</taxon>
        <taxon>Pseudomonadati</taxon>
        <taxon>Spirochaetota</taxon>
        <taxon>Spirochaetia</taxon>
        <taxon>Leptospirales</taxon>
        <taxon>Leptospiraceae</taxon>
        <taxon>Leptospira</taxon>
    </lineage>
</organism>
<feature type="signal peptide" evidence="1">
    <location>
        <begin position="1"/>
        <end position="21"/>
    </location>
</feature>
<evidence type="ECO:0000313" key="3">
    <source>
        <dbReference type="Proteomes" id="UP000234460"/>
    </source>
</evidence>
<reference evidence="2 3" key="1">
    <citation type="submission" date="2017-11" db="EMBL/GenBank/DDBJ databases">
        <authorList>
            <person name="Lechat P."/>
        </authorList>
    </citation>
    <scope>NUCLEOTIDE SEQUENCE [LARGE SCALE GENOMIC DNA]</scope>
    <source>
        <strain evidence="2">L495</strain>
    </source>
</reference>
<sequence>MKKLFLVMLILIVGSPLVSRAENTILLTCVGLIGKENRIVHIVVLENINSTLQMQVKIDSTTVYVKNVTRSTLPDRIVFESESFKNLRNAPSGLFLQVWKSDIGGFTGEFSEISYLPQIEMGSVVVCR</sequence>
<dbReference type="AlphaFoldDB" id="A0AAQ1P5C7"/>
<feature type="chain" id="PRO_5042868550" evidence="1">
    <location>
        <begin position="22"/>
        <end position="128"/>
    </location>
</feature>
<name>A0AAQ1P5C7_LEPIR</name>
<gene>
    <name evidence="2" type="ORF">LMANV2_90085</name>
</gene>
<accession>A0AAQ1P5C7</accession>